<dbReference type="RefSeq" id="WP_054876321.1">
    <property type="nucleotide sequence ID" value="NZ_LKET01000043.1"/>
</dbReference>
<dbReference type="EMBL" id="LKET01000043">
    <property type="protein sequence ID" value="KPU43075.1"/>
    <property type="molecule type" value="Genomic_DNA"/>
</dbReference>
<proteinExistence type="predicted"/>
<dbReference type="AlphaFoldDB" id="A0A0P8W599"/>
<name>A0A0P8W599_9CLOT</name>
<keyword evidence="1" id="KW-0175">Coiled coil</keyword>
<evidence type="ECO:0000313" key="3">
    <source>
        <dbReference type="Proteomes" id="UP000050326"/>
    </source>
</evidence>
<dbReference type="STRING" id="36849.OXPF_33250"/>
<reference evidence="2 3" key="1">
    <citation type="submission" date="2015-09" db="EMBL/GenBank/DDBJ databases">
        <title>Genome sequence of Oxobacter pfennigii DSM 3222.</title>
        <authorList>
            <person name="Poehlein A."/>
            <person name="Bengelsdorf F.R."/>
            <person name="Schiel-Bengelsdorf B."/>
            <person name="Duerre P."/>
            <person name="Daniel R."/>
        </authorList>
    </citation>
    <scope>NUCLEOTIDE SEQUENCE [LARGE SCALE GENOMIC DNA]</scope>
    <source>
        <strain evidence="2 3">DSM 3222</strain>
    </source>
</reference>
<feature type="coiled-coil region" evidence="1">
    <location>
        <begin position="9"/>
        <end position="36"/>
    </location>
</feature>
<keyword evidence="3" id="KW-1185">Reference proteome</keyword>
<sequence length="76" mass="8643">MEKDISKQLKIIDTEISKAISTINELEKKLENIKTDDEGNVIKEDCTILRQKFSSFNSSLQELTKMLVGIGIIENE</sequence>
<evidence type="ECO:0000313" key="2">
    <source>
        <dbReference type="EMBL" id="KPU43075.1"/>
    </source>
</evidence>
<gene>
    <name evidence="2" type="ORF">OXPF_33250</name>
</gene>
<protein>
    <submittedName>
        <fullName evidence="2">Uncharacterized protein</fullName>
    </submittedName>
</protein>
<accession>A0A0P8W599</accession>
<organism evidence="2 3">
    <name type="scientific">Oxobacter pfennigii</name>
    <dbReference type="NCBI Taxonomy" id="36849"/>
    <lineage>
        <taxon>Bacteria</taxon>
        <taxon>Bacillati</taxon>
        <taxon>Bacillota</taxon>
        <taxon>Clostridia</taxon>
        <taxon>Eubacteriales</taxon>
        <taxon>Clostridiaceae</taxon>
        <taxon>Oxobacter</taxon>
    </lineage>
</organism>
<evidence type="ECO:0000256" key="1">
    <source>
        <dbReference type="SAM" id="Coils"/>
    </source>
</evidence>
<dbReference type="Proteomes" id="UP000050326">
    <property type="component" value="Unassembled WGS sequence"/>
</dbReference>
<comment type="caution">
    <text evidence="2">The sequence shown here is derived from an EMBL/GenBank/DDBJ whole genome shotgun (WGS) entry which is preliminary data.</text>
</comment>